<evidence type="ECO:0000313" key="3">
    <source>
        <dbReference type="EMBL" id="MBC6491187.1"/>
    </source>
</evidence>
<evidence type="ECO:0000313" key="4">
    <source>
        <dbReference type="Proteomes" id="UP000765802"/>
    </source>
</evidence>
<dbReference type="SUPFAM" id="SSF54427">
    <property type="entry name" value="NTF2-like"/>
    <property type="match status" value="1"/>
</dbReference>
<evidence type="ECO:0000256" key="1">
    <source>
        <dbReference type="SAM" id="SignalP"/>
    </source>
</evidence>
<keyword evidence="1" id="KW-0732">Signal</keyword>
<feature type="signal peptide" evidence="1">
    <location>
        <begin position="1"/>
        <end position="18"/>
    </location>
</feature>
<keyword evidence="4" id="KW-1185">Reference proteome</keyword>
<organism evidence="3 4">
    <name type="scientific">Flavihumibacter stibioxidans</name>
    <dbReference type="NCBI Taxonomy" id="1834163"/>
    <lineage>
        <taxon>Bacteria</taxon>
        <taxon>Pseudomonadati</taxon>
        <taxon>Bacteroidota</taxon>
        <taxon>Chitinophagia</taxon>
        <taxon>Chitinophagales</taxon>
        <taxon>Chitinophagaceae</taxon>
        <taxon>Flavihumibacter</taxon>
    </lineage>
</organism>
<feature type="chain" id="PRO_5045203279" evidence="1">
    <location>
        <begin position="19"/>
        <end position="140"/>
    </location>
</feature>
<dbReference type="InterPro" id="IPR027843">
    <property type="entry name" value="DUF4440"/>
</dbReference>
<proteinExistence type="predicted"/>
<dbReference type="InterPro" id="IPR032710">
    <property type="entry name" value="NTF2-like_dom_sf"/>
</dbReference>
<dbReference type="EMBL" id="MBUA01000012">
    <property type="protein sequence ID" value="MBC6491187.1"/>
    <property type="molecule type" value="Genomic_DNA"/>
</dbReference>
<evidence type="ECO:0000259" key="2">
    <source>
        <dbReference type="Pfam" id="PF14534"/>
    </source>
</evidence>
<accession>A0ABR7M857</accession>
<dbReference type="Gene3D" id="3.10.450.50">
    <property type="match status" value="1"/>
</dbReference>
<protein>
    <submittedName>
        <fullName evidence="3">DUF4440 domain-containing protein</fullName>
    </submittedName>
</protein>
<comment type="caution">
    <text evidence="3">The sequence shown here is derived from an EMBL/GenBank/DDBJ whole genome shotgun (WGS) entry which is preliminary data.</text>
</comment>
<name>A0ABR7M857_9BACT</name>
<dbReference type="RefSeq" id="WP_187256504.1">
    <property type="nucleotide sequence ID" value="NZ_JBHULF010000014.1"/>
</dbReference>
<dbReference type="Proteomes" id="UP000765802">
    <property type="component" value="Unassembled WGS sequence"/>
</dbReference>
<dbReference type="Pfam" id="PF14534">
    <property type="entry name" value="DUF4440"/>
    <property type="match status" value="1"/>
</dbReference>
<feature type="domain" description="DUF4440" evidence="2">
    <location>
        <begin position="26"/>
        <end position="134"/>
    </location>
</feature>
<sequence length="140" mass="16197">MRLLLILLCFVLAGPVSAQVPDELAIRQLLSRQQDDWNRGDIEAFMQGYWKSDSLMFIGSKGVTYGYNNTWERYKKNYDSRDKMGTLKFDLLHVNRLSDLVFMVVGKWHLTRTVGDIGGHYTLILRKINGQWVIVSDHTS</sequence>
<reference evidence="3 4" key="1">
    <citation type="submission" date="2016-07" db="EMBL/GenBank/DDBJ databases">
        <title>Genome analysis of Flavihumibacter stibioxidans YS-17.</title>
        <authorList>
            <person name="Shi K."/>
            <person name="Han Y."/>
            <person name="Wang G."/>
        </authorList>
    </citation>
    <scope>NUCLEOTIDE SEQUENCE [LARGE SCALE GENOMIC DNA]</scope>
    <source>
        <strain evidence="3 4">YS-17</strain>
    </source>
</reference>
<gene>
    <name evidence="3" type="ORF">BC349_09100</name>
</gene>